<dbReference type="AlphaFoldDB" id="A0AAN4VV11"/>
<gene>
    <name evidence="1" type="ORF">PEDI_10230</name>
</gene>
<dbReference type="RefSeq" id="WP_053404380.1">
    <property type="nucleotide sequence ID" value="NZ_BQKE01000001.1"/>
</dbReference>
<keyword evidence="2" id="KW-1185">Reference proteome</keyword>
<sequence length="132" mass="14818">MFSKENKPKIVLPSPLKAPDLMGCGMEHSNVTLTDLVEEYNGLLSLLKVAVNHIAQANDLEIVQLHQIDLSGSNYWLINGNQLSKIIPKFAYLEYAFDDLYLLKTPSKEIIKLLRGVDYAEALKALQAMKVM</sequence>
<proteinExistence type="predicted"/>
<protein>
    <submittedName>
        <fullName evidence="1">Uncharacterized protein</fullName>
    </submittedName>
</protein>
<accession>A0AAN4VV11</accession>
<dbReference type="Proteomes" id="UP001310022">
    <property type="component" value="Unassembled WGS sequence"/>
</dbReference>
<reference evidence="1 2" key="1">
    <citation type="submission" date="2021-12" db="EMBL/GenBank/DDBJ databases">
        <title>Genome sequencing of bacteria with rrn-lacking chromosome and rrn-plasmid.</title>
        <authorList>
            <person name="Anda M."/>
            <person name="Iwasaki W."/>
        </authorList>
    </citation>
    <scope>NUCLEOTIDE SEQUENCE [LARGE SCALE GENOMIC DNA]</scope>
    <source>
        <strain evidence="1 2">NBRC 15940</strain>
    </source>
</reference>
<evidence type="ECO:0000313" key="1">
    <source>
        <dbReference type="EMBL" id="GJM60471.1"/>
    </source>
</evidence>
<evidence type="ECO:0000313" key="2">
    <source>
        <dbReference type="Proteomes" id="UP001310022"/>
    </source>
</evidence>
<dbReference type="EMBL" id="BQKE01000001">
    <property type="protein sequence ID" value="GJM60471.1"/>
    <property type="molecule type" value="Genomic_DNA"/>
</dbReference>
<name>A0AAN4VV11_9BACT</name>
<organism evidence="1 2">
    <name type="scientific">Persicobacter diffluens</name>
    <dbReference type="NCBI Taxonomy" id="981"/>
    <lineage>
        <taxon>Bacteria</taxon>
        <taxon>Pseudomonadati</taxon>
        <taxon>Bacteroidota</taxon>
        <taxon>Cytophagia</taxon>
        <taxon>Cytophagales</taxon>
        <taxon>Persicobacteraceae</taxon>
        <taxon>Persicobacter</taxon>
    </lineage>
</organism>
<comment type="caution">
    <text evidence="1">The sequence shown here is derived from an EMBL/GenBank/DDBJ whole genome shotgun (WGS) entry which is preliminary data.</text>
</comment>